<evidence type="ECO:0000313" key="3">
    <source>
        <dbReference type="Ensembl" id="ENSTMTP00000025712.1"/>
    </source>
</evidence>
<protein>
    <recommendedName>
        <fullName evidence="5">Envelope protein</fullName>
    </recommendedName>
</protein>
<dbReference type="AlphaFoldDB" id="A0A674K039"/>
<dbReference type="PANTHER" id="PTHR10424:SF73">
    <property type="entry name" value="ENDOGENOUS RETROVIRUS GROUP FC1 ENV POLYPROTEIN-RELATED"/>
    <property type="match status" value="1"/>
</dbReference>
<keyword evidence="1" id="KW-1015">Disulfide bond</keyword>
<dbReference type="PANTHER" id="PTHR10424">
    <property type="entry name" value="VIRAL ENVELOPE PROTEIN"/>
    <property type="match status" value="1"/>
</dbReference>
<dbReference type="InParanoid" id="A0A674K039"/>
<sequence>MFLQHALYSLILELGLIATGAQATWHHNSAVQWMQSVALAGNKSDCWYCAHAPQLSSTGILWAAVPWNESWALNDTTFLTKYNETPPYWRQGTPVVVLGNATGQFNVTASLPGFYSEWMAGETWVSNDNCSGSSGTNLTYSNGTTLCHRWWHWGEWGLHTCGFLYYFNTSTPVWKTPLNTIRRGHIPRTHYWPQCNQSSDSWCRNTSGSIWLSTAGLPGLYWLCGRWAYKILPNQWYGWCTLGRLLPYSYGMHTMHTRAVHNYILVTRSRRSTNPIVQRPTGFYQFVRAFLPWLGVAELERAIVNISATLEIIENDTIDAIHALQLEVTSLSQVVLQNRMALDYLLAAQGGVCALINESCCFYSNQDKRIETDVHNMMDHLKVLHNVGSEASAWNDSWQRLTSCFRISAPGGDALDSCY</sequence>
<reference evidence="3" key="2">
    <citation type="submission" date="2025-09" db="UniProtKB">
        <authorList>
            <consortium name="Ensembl"/>
        </authorList>
    </citation>
    <scope>IDENTIFICATION</scope>
</reference>
<dbReference type="SUPFAM" id="SSF58069">
    <property type="entry name" value="Virus ectodomain"/>
    <property type="match status" value="1"/>
</dbReference>
<reference evidence="3" key="1">
    <citation type="submission" date="2025-08" db="UniProtKB">
        <authorList>
            <consortium name="Ensembl"/>
        </authorList>
    </citation>
    <scope>IDENTIFICATION</scope>
</reference>
<feature type="signal peptide" evidence="2">
    <location>
        <begin position="1"/>
        <end position="23"/>
    </location>
</feature>
<dbReference type="GeneTree" id="ENSGT00940000165291"/>
<dbReference type="Proteomes" id="UP000472274">
    <property type="component" value="Unplaced"/>
</dbReference>
<evidence type="ECO:0000256" key="1">
    <source>
        <dbReference type="ARBA" id="ARBA00023157"/>
    </source>
</evidence>
<keyword evidence="4" id="KW-1185">Reference proteome</keyword>
<organism evidence="3 4">
    <name type="scientific">Terrapene triunguis</name>
    <name type="common">Three-toed box turtle</name>
    <dbReference type="NCBI Taxonomy" id="2587831"/>
    <lineage>
        <taxon>Eukaryota</taxon>
        <taxon>Metazoa</taxon>
        <taxon>Chordata</taxon>
        <taxon>Craniata</taxon>
        <taxon>Vertebrata</taxon>
        <taxon>Euteleostomi</taxon>
        <taxon>Archelosauria</taxon>
        <taxon>Testudinata</taxon>
        <taxon>Testudines</taxon>
        <taxon>Cryptodira</taxon>
        <taxon>Durocryptodira</taxon>
        <taxon>Testudinoidea</taxon>
        <taxon>Emydidae</taxon>
        <taxon>Terrapene</taxon>
    </lineage>
</organism>
<dbReference type="InterPro" id="IPR018154">
    <property type="entry name" value="TLV/ENV_coat_polyprotein"/>
</dbReference>
<evidence type="ECO:0000256" key="2">
    <source>
        <dbReference type="SAM" id="SignalP"/>
    </source>
</evidence>
<accession>A0A674K039</accession>
<proteinExistence type="predicted"/>
<evidence type="ECO:0008006" key="5">
    <source>
        <dbReference type="Google" id="ProtNLM"/>
    </source>
</evidence>
<dbReference type="Ensembl" id="ENSTMTT00000026634.1">
    <property type="protein sequence ID" value="ENSTMTP00000025712.1"/>
    <property type="gene ID" value="ENSTMTG00000018777.1"/>
</dbReference>
<dbReference type="Pfam" id="PF00429">
    <property type="entry name" value="TLV_coat"/>
    <property type="match status" value="1"/>
</dbReference>
<evidence type="ECO:0000313" key="4">
    <source>
        <dbReference type="Proteomes" id="UP000472274"/>
    </source>
</evidence>
<name>A0A674K039_9SAUR</name>
<feature type="chain" id="PRO_5025594173" description="Envelope protein" evidence="2">
    <location>
        <begin position="24"/>
        <end position="419"/>
    </location>
</feature>
<keyword evidence="2" id="KW-0732">Signal</keyword>
<dbReference type="Gene3D" id="1.10.287.210">
    <property type="match status" value="1"/>
</dbReference>